<proteinExistence type="predicted"/>
<reference evidence="1 2" key="1">
    <citation type="journal article" date="2020" name="Front. Microbiol.">
        <title>Toward Biorecycling: Isolation of a Soil Bacterium That Grows on a Polyurethane Oligomer and Monomer.</title>
        <authorList>
            <person name="Espinosa M.J.C."/>
            <person name="Blanco A.C."/>
            <person name="Schmidgall T."/>
            <person name="Atanasoff-Kardjalieff A.K."/>
            <person name="Kappelmeyer U."/>
            <person name="Tischler D."/>
            <person name="Pieper D.H."/>
            <person name="Heipieper H.J."/>
            <person name="Eberlein C."/>
        </authorList>
    </citation>
    <scope>NUCLEOTIDE SEQUENCE [LARGE SCALE GENOMIC DNA]</scope>
    <source>
        <strain evidence="1 2">TDA1</strain>
    </source>
</reference>
<name>A0ABY7R8L1_9PSED</name>
<evidence type="ECO:0000313" key="1">
    <source>
        <dbReference type="EMBL" id="WCH99971.1"/>
    </source>
</evidence>
<dbReference type="PROSITE" id="PS51257">
    <property type="entry name" value="PROKAR_LIPOPROTEIN"/>
    <property type="match status" value="1"/>
</dbReference>
<keyword evidence="2" id="KW-1185">Reference proteome</keyword>
<sequence length="161" mass="17547">MQRRDLLRFSLGASAFLATTSLVGCTAQSPATGYRALRDDDLPLLSALIPVVLAGTQAVDGLVLHSLDHKLAALSPEMLKLTRQLFDVLSLPLTRGPLTGIWGAWQQASAEQINAFLQRWQGSSLNLLRMGHASLLQLLLMAWYERPEAWAACGYPGPPKI</sequence>
<dbReference type="EMBL" id="CP116669">
    <property type="protein sequence ID" value="WCH99971.1"/>
    <property type="molecule type" value="Genomic_DNA"/>
</dbReference>
<organism evidence="1 2">
    <name type="scientific">Pseudomonas capeferrum</name>
    <dbReference type="NCBI Taxonomy" id="1495066"/>
    <lineage>
        <taxon>Bacteria</taxon>
        <taxon>Pseudomonadati</taxon>
        <taxon>Pseudomonadota</taxon>
        <taxon>Gammaproteobacteria</taxon>
        <taxon>Pseudomonadales</taxon>
        <taxon>Pseudomonadaceae</taxon>
        <taxon>Pseudomonas</taxon>
    </lineage>
</organism>
<dbReference type="RefSeq" id="WP_047582168.1">
    <property type="nucleotide sequence ID" value="NZ_CP116669.1"/>
</dbReference>
<gene>
    <name evidence="1" type="ORF">PMC74_24995</name>
</gene>
<dbReference type="Proteomes" id="UP001214301">
    <property type="component" value="Chromosome"/>
</dbReference>
<evidence type="ECO:0000313" key="2">
    <source>
        <dbReference type="Proteomes" id="UP001214301"/>
    </source>
</evidence>
<protein>
    <submittedName>
        <fullName evidence="1">Twin-arginine translocation pathway signal protein</fullName>
    </submittedName>
</protein>
<accession>A0ABY7R8L1</accession>